<dbReference type="EMBL" id="DXBN01000095">
    <property type="protein sequence ID" value="HIZ53083.1"/>
    <property type="molecule type" value="Genomic_DNA"/>
</dbReference>
<feature type="region of interest" description="Disordered" evidence="2">
    <location>
        <begin position="211"/>
        <end position="248"/>
    </location>
</feature>
<dbReference type="AlphaFoldDB" id="A0A9D2JI96"/>
<feature type="compositionally biased region" description="Polar residues" evidence="2">
    <location>
        <begin position="222"/>
        <end position="235"/>
    </location>
</feature>
<dbReference type="SUPFAM" id="SSF158499">
    <property type="entry name" value="DnaD domain-like"/>
    <property type="match status" value="1"/>
</dbReference>
<evidence type="ECO:0000313" key="4">
    <source>
        <dbReference type="EMBL" id="HIZ53083.1"/>
    </source>
</evidence>
<dbReference type="Pfam" id="PF13730">
    <property type="entry name" value="HTH_36"/>
    <property type="match status" value="1"/>
</dbReference>
<comment type="caution">
    <text evidence="4">The sequence shown here is derived from an EMBL/GenBank/DDBJ whole genome shotgun (WGS) entry which is preliminary data.</text>
</comment>
<dbReference type="InterPro" id="IPR036388">
    <property type="entry name" value="WH-like_DNA-bd_sf"/>
</dbReference>
<gene>
    <name evidence="4" type="ORF">IAA20_03970</name>
</gene>
<feature type="compositionally biased region" description="Polar residues" evidence="2">
    <location>
        <begin position="102"/>
        <end position="115"/>
    </location>
</feature>
<organism evidence="4 5">
    <name type="scientific">Candidatus Enterococcus avicola</name>
    <dbReference type="NCBI Taxonomy" id="2838561"/>
    <lineage>
        <taxon>Bacteria</taxon>
        <taxon>Bacillati</taxon>
        <taxon>Bacillota</taxon>
        <taxon>Bacilli</taxon>
        <taxon>Lactobacillales</taxon>
        <taxon>Enterococcaceae</taxon>
        <taxon>Enterococcus</taxon>
    </lineage>
</organism>
<reference evidence="4" key="1">
    <citation type="journal article" date="2021" name="PeerJ">
        <title>Extensive microbial diversity within the chicken gut microbiome revealed by metagenomics and culture.</title>
        <authorList>
            <person name="Gilroy R."/>
            <person name="Ravi A."/>
            <person name="Getino M."/>
            <person name="Pursley I."/>
            <person name="Horton D.L."/>
            <person name="Alikhan N.F."/>
            <person name="Baker D."/>
            <person name="Gharbi K."/>
            <person name="Hall N."/>
            <person name="Watson M."/>
            <person name="Adriaenssens E.M."/>
            <person name="Foster-Nyarko E."/>
            <person name="Jarju S."/>
            <person name="Secka A."/>
            <person name="Antonio M."/>
            <person name="Oren A."/>
            <person name="Chaudhuri R.R."/>
            <person name="La Ragione R."/>
            <person name="Hildebrand F."/>
            <person name="Pallen M.J."/>
        </authorList>
    </citation>
    <scope>NUCLEOTIDE SEQUENCE</scope>
    <source>
        <strain evidence="4">CHK172-16539</strain>
    </source>
</reference>
<reference evidence="4" key="2">
    <citation type="submission" date="2021-04" db="EMBL/GenBank/DDBJ databases">
        <authorList>
            <person name="Gilroy R."/>
        </authorList>
    </citation>
    <scope>NUCLEOTIDE SEQUENCE</scope>
    <source>
        <strain evidence="4">CHK172-16539</strain>
    </source>
</reference>
<feature type="compositionally biased region" description="Acidic residues" evidence="2">
    <location>
        <begin position="238"/>
        <end position="248"/>
    </location>
</feature>
<dbReference type="InterPro" id="IPR034829">
    <property type="entry name" value="DnaD-like_sf"/>
</dbReference>
<name>A0A9D2JI96_9ENTE</name>
<accession>A0A9D2JI96</accession>
<evidence type="ECO:0000313" key="5">
    <source>
        <dbReference type="Proteomes" id="UP000824063"/>
    </source>
</evidence>
<feature type="domain" description="DnaB/C C-terminal" evidence="3">
    <location>
        <begin position="141"/>
        <end position="210"/>
    </location>
</feature>
<evidence type="ECO:0000259" key="3">
    <source>
        <dbReference type="Pfam" id="PF07261"/>
    </source>
</evidence>
<dbReference type="Gene3D" id="1.10.10.10">
    <property type="entry name" value="Winged helix-like DNA-binding domain superfamily/Winged helix DNA-binding domain"/>
    <property type="match status" value="1"/>
</dbReference>
<protein>
    <submittedName>
        <fullName evidence="4">Helix-turn-helix domain-containing protein</fullName>
    </submittedName>
</protein>
<comment type="similarity">
    <text evidence="1">Belongs to the DnaB/DnaD family.</text>
</comment>
<dbReference type="Pfam" id="PF07261">
    <property type="entry name" value="DnaB_2"/>
    <property type="match status" value="1"/>
</dbReference>
<evidence type="ECO:0000256" key="1">
    <source>
        <dbReference type="ARBA" id="ARBA00093462"/>
    </source>
</evidence>
<feature type="region of interest" description="Disordered" evidence="2">
    <location>
        <begin position="102"/>
        <end position="121"/>
    </location>
</feature>
<dbReference type="Gene3D" id="1.10.10.630">
    <property type="entry name" value="DnaD domain-like"/>
    <property type="match status" value="1"/>
</dbReference>
<dbReference type="InterPro" id="IPR006343">
    <property type="entry name" value="DnaB/C_C"/>
</dbReference>
<sequence length="248" mass="28861">MSETPNFYAIIPANVRYDKDLIPNAKLLYGEITALCNAKGYCWASTEYFAELYNVNRVSIQRWLKSLEENGYIHREVVYKEGTKEIEKRSITICYNPSNKNVTTPPQKSYNPSNKNVTENNTSNITINIDDDGAEYPAELVQKLYGAFPNGILQQNIVKWLKEWPREMICIAIHKAYEQMVELRNLSKYVQAILDRWKIAKIDTPEKVAKADQEFKSKKKNPFNNRNNEPPQSKLENFEDMDWESIYG</sequence>
<proteinExistence type="inferred from homology"/>
<evidence type="ECO:0000256" key="2">
    <source>
        <dbReference type="SAM" id="MobiDB-lite"/>
    </source>
</evidence>
<dbReference type="Proteomes" id="UP000824063">
    <property type="component" value="Unassembled WGS sequence"/>
</dbReference>